<accession>A0ACB8SNZ4</accession>
<gene>
    <name evidence="1" type="ORF">BV25DRAFT_1368699</name>
</gene>
<dbReference type="EMBL" id="MU277245">
    <property type="protein sequence ID" value="KAI0057593.1"/>
    <property type="molecule type" value="Genomic_DNA"/>
</dbReference>
<sequence>MATTTRQQYLDDWKQKGLVSIKEICANCLRHSQSSSNIHPDGGRCIRCLPPTITATRRCKACKVSFYCTQECQTAHWDKHRKFCTHMVAMAGQDMERARADAFNDSWCERPEIEVAAKSAVHYAAASPGDGTVFLVEADADVTFSPPSAPRCVSRAQIRAVLTDVLLEPDVDDVDGGVEAHLRRAERQLVAPGVMGGGAVPVVALDRGARYPHNICVLHIKADAAPGEVHEDWLDRFKRDARD</sequence>
<keyword evidence="2" id="KW-1185">Reference proteome</keyword>
<proteinExistence type="predicted"/>
<evidence type="ECO:0000313" key="1">
    <source>
        <dbReference type="EMBL" id="KAI0057593.1"/>
    </source>
</evidence>
<protein>
    <submittedName>
        <fullName evidence="1">Uncharacterized protein</fullName>
    </submittedName>
</protein>
<comment type="caution">
    <text evidence="1">The sequence shown here is derived from an EMBL/GenBank/DDBJ whole genome shotgun (WGS) entry which is preliminary data.</text>
</comment>
<name>A0ACB8SNZ4_9AGAM</name>
<reference evidence="1" key="1">
    <citation type="submission" date="2021-03" db="EMBL/GenBank/DDBJ databases">
        <authorList>
            <consortium name="DOE Joint Genome Institute"/>
            <person name="Ahrendt S."/>
            <person name="Looney B.P."/>
            <person name="Miyauchi S."/>
            <person name="Morin E."/>
            <person name="Drula E."/>
            <person name="Courty P.E."/>
            <person name="Chicoki N."/>
            <person name="Fauchery L."/>
            <person name="Kohler A."/>
            <person name="Kuo A."/>
            <person name="Labutti K."/>
            <person name="Pangilinan J."/>
            <person name="Lipzen A."/>
            <person name="Riley R."/>
            <person name="Andreopoulos W."/>
            <person name="He G."/>
            <person name="Johnson J."/>
            <person name="Barry K.W."/>
            <person name="Grigoriev I.V."/>
            <person name="Nagy L."/>
            <person name="Hibbett D."/>
            <person name="Henrissat B."/>
            <person name="Matheny P.B."/>
            <person name="Labbe J."/>
            <person name="Martin F."/>
        </authorList>
    </citation>
    <scope>NUCLEOTIDE SEQUENCE</scope>
    <source>
        <strain evidence="1">HHB10654</strain>
    </source>
</reference>
<evidence type="ECO:0000313" key="2">
    <source>
        <dbReference type="Proteomes" id="UP000814140"/>
    </source>
</evidence>
<dbReference type="Proteomes" id="UP000814140">
    <property type="component" value="Unassembled WGS sequence"/>
</dbReference>
<organism evidence="1 2">
    <name type="scientific">Artomyces pyxidatus</name>
    <dbReference type="NCBI Taxonomy" id="48021"/>
    <lineage>
        <taxon>Eukaryota</taxon>
        <taxon>Fungi</taxon>
        <taxon>Dikarya</taxon>
        <taxon>Basidiomycota</taxon>
        <taxon>Agaricomycotina</taxon>
        <taxon>Agaricomycetes</taxon>
        <taxon>Russulales</taxon>
        <taxon>Auriscalpiaceae</taxon>
        <taxon>Artomyces</taxon>
    </lineage>
</organism>
<reference evidence="1" key="2">
    <citation type="journal article" date="2022" name="New Phytol.">
        <title>Evolutionary transition to the ectomycorrhizal habit in the genomes of a hyperdiverse lineage of mushroom-forming fungi.</title>
        <authorList>
            <person name="Looney B."/>
            <person name="Miyauchi S."/>
            <person name="Morin E."/>
            <person name="Drula E."/>
            <person name="Courty P.E."/>
            <person name="Kohler A."/>
            <person name="Kuo A."/>
            <person name="LaButti K."/>
            <person name="Pangilinan J."/>
            <person name="Lipzen A."/>
            <person name="Riley R."/>
            <person name="Andreopoulos W."/>
            <person name="He G."/>
            <person name="Johnson J."/>
            <person name="Nolan M."/>
            <person name="Tritt A."/>
            <person name="Barry K.W."/>
            <person name="Grigoriev I.V."/>
            <person name="Nagy L.G."/>
            <person name="Hibbett D."/>
            <person name="Henrissat B."/>
            <person name="Matheny P.B."/>
            <person name="Labbe J."/>
            <person name="Martin F.M."/>
        </authorList>
    </citation>
    <scope>NUCLEOTIDE SEQUENCE</scope>
    <source>
        <strain evidence="1">HHB10654</strain>
    </source>
</reference>